<dbReference type="EMBL" id="CAXAJV020001290">
    <property type="protein sequence ID" value="CAL7940360.1"/>
    <property type="molecule type" value="Genomic_DNA"/>
</dbReference>
<evidence type="ECO:0000256" key="11">
    <source>
        <dbReference type="ARBA" id="ARBA00023204"/>
    </source>
</evidence>
<dbReference type="InterPro" id="IPR011335">
    <property type="entry name" value="Restrct_endonuc-II-like"/>
</dbReference>
<evidence type="ECO:0000256" key="4">
    <source>
        <dbReference type="ARBA" id="ARBA00022722"/>
    </source>
</evidence>
<dbReference type="Gene3D" id="3.40.50.10130">
    <property type="match status" value="1"/>
</dbReference>
<dbReference type="InterPro" id="IPR033309">
    <property type="entry name" value="Mus81"/>
</dbReference>
<protein>
    <recommendedName>
        <fullName evidence="13">Crossover junction endonuclease MUS81</fullName>
        <ecNumber evidence="13">3.1.22.-</ecNumber>
    </recommendedName>
</protein>
<dbReference type="Gene3D" id="1.10.10.10">
    <property type="entry name" value="Winged helix-like DNA-binding domain superfamily/Winged helix DNA-binding domain"/>
    <property type="match status" value="1"/>
</dbReference>
<evidence type="ECO:0000256" key="3">
    <source>
        <dbReference type="ARBA" id="ARBA00010015"/>
    </source>
</evidence>
<evidence type="ECO:0000256" key="12">
    <source>
        <dbReference type="ARBA" id="ARBA00023242"/>
    </source>
</evidence>
<evidence type="ECO:0000256" key="13">
    <source>
        <dbReference type="RuleBase" id="RU369042"/>
    </source>
</evidence>
<dbReference type="Pfam" id="PF02732">
    <property type="entry name" value="ERCC4"/>
    <property type="match status" value="1"/>
</dbReference>
<reference evidence="16 17" key="1">
    <citation type="submission" date="2024-08" db="EMBL/GenBank/DDBJ databases">
        <authorList>
            <person name="Will J Nash"/>
            <person name="Angela Man"/>
            <person name="Seanna McTaggart"/>
            <person name="Kendall Baker"/>
            <person name="Tom Barker"/>
            <person name="Leah Catchpole"/>
            <person name="Alex Durrant"/>
            <person name="Karim Gharbi"/>
            <person name="Naomi Irish"/>
            <person name="Gemy Kaithakottil"/>
            <person name="Debby Ku"/>
            <person name="Aaliyah Providence"/>
            <person name="Felix Shaw"/>
            <person name="David Swarbreck"/>
            <person name="Chris Watkins"/>
            <person name="Ann M. McCartney"/>
            <person name="Giulio Formenti"/>
            <person name="Alice Mouton"/>
            <person name="Noel Vella"/>
            <person name="Bjorn M von Reumont"/>
            <person name="Adriana Vella"/>
            <person name="Wilfried Haerty"/>
        </authorList>
    </citation>
    <scope>NUCLEOTIDE SEQUENCE [LARGE SCALE GENOMIC DNA]</scope>
</reference>
<dbReference type="InterPro" id="IPR027421">
    <property type="entry name" value="DNA_pol_lamdba_lyase_dom_sf"/>
</dbReference>
<keyword evidence="7 13" id="KW-0227">DNA damage</keyword>
<evidence type="ECO:0000256" key="5">
    <source>
        <dbReference type="ARBA" id="ARBA00022723"/>
    </source>
</evidence>
<dbReference type="Pfam" id="PF21292">
    <property type="entry name" value="EME1-MUS81_C"/>
    <property type="match status" value="1"/>
</dbReference>
<name>A0ABP1NH64_XYLVO</name>
<dbReference type="PANTHER" id="PTHR13451">
    <property type="entry name" value="CLASS II CROSSOVER JUNCTION ENDONUCLEASE MUS81"/>
    <property type="match status" value="1"/>
</dbReference>
<dbReference type="EC" id="3.1.22.-" evidence="13"/>
<dbReference type="InterPro" id="IPR006166">
    <property type="entry name" value="ERCC4_domain"/>
</dbReference>
<evidence type="ECO:0000256" key="2">
    <source>
        <dbReference type="ARBA" id="ARBA00004123"/>
    </source>
</evidence>
<comment type="cofactor">
    <cofactor evidence="1 13">
        <name>Mg(2+)</name>
        <dbReference type="ChEBI" id="CHEBI:18420"/>
    </cofactor>
</comment>
<accession>A0ABP1NH64</accession>
<comment type="subunit">
    <text evidence="13">Interacts with EME1.</text>
</comment>
<keyword evidence="17" id="KW-1185">Reference proteome</keyword>
<keyword evidence="11 13" id="KW-0234">DNA repair</keyword>
<feature type="compositionally biased region" description="Polar residues" evidence="14">
    <location>
        <begin position="322"/>
        <end position="335"/>
    </location>
</feature>
<evidence type="ECO:0000256" key="10">
    <source>
        <dbReference type="ARBA" id="ARBA00023172"/>
    </source>
</evidence>
<comment type="similarity">
    <text evidence="3 13">Belongs to the XPF family.</text>
</comment>
<dbReference type="InterPro" id="IPR010996">
    <property type="entry name" value="HHH_MUS81"/>
</dbReference>
<dbReference type="PANTHER" id="PTHR13451:SF0">
    <property type="entry name" value="CROSSOVER JUNCTION ENDONUCLEASE MUS81"/>
    <property type="match status" value="1"/>
</dbReference>
<evidence type="ECO:0000256" key="7">
    <source>
        <dbReference type="ARBA" id="ARBA00022763"/>
    </source>
</evidence>
<gene>
    <name evidence="16" type="ORF">XYLVIOL_LOCUS4454</name>
</gene>
<dbReference type="Pfam" id="PF14716">
    <property type="entry name" value="HHH_8"/>
    <property type="match status" value="1"/>
</dbReference>
<evidence type="ECO:0000256" key="14">
    <source>
        <dbReference type="SAM" id="MobiDB-lite"/>
    </source>
</evidence>
<keyword evidence="9 13" id="KW-0460">Magnesium</keyword>
<keyword evidence="8 13" id="KW-0378">Hydrolase</keyword>
<dbReference type="SMART" id="SM00891">
    <property type="entry name" value="ERCC4"/>
    <property type="match status" value="1"/>
</dbReference>
<comment type="function">
    <text evidence="13">Interacts with EME1 to form a DNA structure-specific endonuclease with substrate preference for branched DNA structures with a 5'-end at the branch nick. Typical substrates include 3'-flap structures, D-loops, replication forks and nicked Holliday junctions. May be required in mitosis for the processing of stalled or collapsed replication fork intermediates. May be required in meiosis for the repair of meiosis-specific double strand breaks subsequent to single-end invasion (SEI).</text>
</comment>
<dbReference type="Gene3D" id="1.10.150.110">
    <property type="entry name" value="DNA polymerase beta, N-terminal domain-like"/>
    <property type="match status" value="1"/>
</dbReference>
<feature type="domain" description="ERCC4" evidence="15">
    <location>
        <begin position="349"/>
        <end position="449"/>
    </location>
</feature>
<dbReference type="SUPFAM" id="SSF52980">
    <property type="entry name" value="Restriction endonuclease-like"/>
    <property type="match status" value="1"/>
</dbReference>
<evidence type="ECO:0000256" key="9">
    <source>
        <dbReference type="ARBA" id="ARBA00022842"/>
    </source>
</evidence>
<evidence type="ECO:0000256" key="8">
    <source>
        <dbReference type="ARBA" id="ARBA00022801"/>
    </source>
</evidence>
<evidence type="ECO:0000256" key="6">
    <source>
        <dbReference type="ARBA" id="ARBA00022759"/>
    </source>
</evidence>
<evidence type="ECO:0000313" key="16">
    <source>
        <dbReference type="EMBL" id="CAL7940360.1"/>
    </source>
</evidence>
<comment type="caution">
    <text evidence="16">The sequence shown here is derived from an EMBL/GenBank/DDBJ whole genome shotgun (WGS) entry which is preliminary data.</text>
</comment>
<keyword evidence="12 13" id="KW-0539">Nucleus</keyword>
<keyword evidence="10 13" id="KW-0233">DNA recombination</keyword>
<dbReference type="InterPro" id="IPR042530">
    <property type="entry name" value="EME1/EME2_C"/>
</dbReference>
<dbReference type="Gene3D" id="1.10.150.670">
    <property type="entry name" value="Crossover junction endonuclease EME1, DNA-binding domain"/>
    <property type="match status" value="1"/>
</dbReference>
<dbReference type="Proteomes" id="UP001642520">
    <property type="component" value="Unassembled WGS sequence"/>
</dbReference>
<keyword evidence="5 13" id="KW-0479">Metal-binding</keyword>
<proteinExistence type="inferred from homology"/>
<dbReference type="CDD" id="cd20074">
    <property type="entry name" value="XPF_nuclease_Mus81"/>
    <property type="match status" value="1"/>
</dbReference>
<dbReference type="SUPFAM" id="SSF47802">
    <property type="entry name" value="DNA polymerase beta, N-terminal domain-like"/>
    <property type="match status" value="1"/>
</dbReference>
<dbReference type="InterPro" id="IPR036388">
    <property type="entry name" value="WH-like_DNA-bd_sf"/>
</dbReference>
<dbReference type="InterPro" id="IPR047416">
    <property type="entry name" value="XPF_nuclease_Mus81"/>
</dbReference>
<evidence type="ECO:0000259" key="15">
    <source>
        <dbReference type="SMART" id="SM00891"/>
    </source>
</evidence>
<feature type="region of interest" description="Disordered" evidence="14">
    <location>
        <begin position="306"/>
        <end position="335"/>
    </location>
</feature>
<evidence type="ECO:0000256" key="1">
    <source>
        <dbReference type="ARBA" id="ARBA00001946"/>
    </source>
</evidence>
<keyword evidence="6 13" id="KW-0255">Endonuclease</keyword>
<evidence type="ECO:0000313" key="17">
    <source>
        <dbReference type="Proteomes" id="UP001642520"/>
    </source>
</evidence>
<sequence length="620" mass="71379">MKRIKLKPKRPNALFELWLEEWRKEAASKNSDLQYHFSKALSSLRKYPLPLKSGKDCIILQHFGTKLCLMLDKKLAEQKENKDSTSADNFIDVHCNYNEHHVPIKKHRSLTQQTVVDVDLMHDKTELVPSENLNLENYVILLILYKKMQDPCYSGYITEMDLLSETKQLCEHASKTSISDLFKNGLISLIDAPIRYNLTERGINISKKICEVVDIDIRLTSLRELSNKIHTYVQSSVSQKLKLTRVLNDFNSENTNIQISNECSNKKQNKGSNKSKLYKSKSADCIIIEGHKECIDKDFVKQKTRKNNLPVRKAQEKPKEANNLSNNKTDSSNNLPENIYLESNKFEIILLVDTQETCGGKMKPQHDATIMELTQLDVLFEIRHLKVGDFAWIARCKSTNNELILPYIVERKRIDDLSASITDGRFHEQKFRLKQSGIRNLMYIIEEHEKGKRLTIPHSSLMQASINTLIQDGFSVKYTKSHKDSMFYLSSLTRILIKLFKEKDLIGCKKDSITQIDISNNTCNLMQFDEFNKAASKQKVFKVSEMFVRHLLQLKGMSVEKASAIVERYPTPRVLIEGFQNSDGNGELLLANINFGDKKRLIGPTISKTIYQLYTKKNLS</sequence>
<organism evidence="16 17">
    <name type="scientific">Xylocopa violacea</name>
    <name type="common">Violet carpenter bee</name>
    <name type="synonym">Apis violacea</name>
    <dbReference type="NCBI Taxonomy" id="135666"/>
    <lineage>
        <taxon>Eukaryota</taxon>
        <taxon>Metazoa</taxon>
        <taxon>Ecdysozoa</taxon>
        <taxon>Arthropoda</taxon>
        <taxon>Hexapoda</taxon>
        <taxon>Insecta</taxon>
        <taxon>Pterygota</taxon>
        <taxon>Neoptera</taxon>
        <taxon>Endopterygota</taxon>
        <taxon>Hymenoptera</taxon>
        <taxon>Apocrita</taxon>
        <taxon>Aculeata</taxon>
        <taxon>Apoidea</taxon>
        <taxon>Anthophila</taxon>
        <taxon>Apidae</taxon>
        <taxon>Xylocopa</taxon>
        <taxon>Xylocopa</taxon>
    </lineage>
</organism>
<comment type="subcellular location">
    <subcellularLocation>
        <location evidence="2 13">Nucleus</location>
    </subcellularLocation>
</comment>
<keyword evidence="4 13" id="KW-0540">Nuclease</keyword>